<reference evidence="2" key="1">
    <citation type="journal article" date="2005" name="Nature">
        <title>The map-based sequence of the rice genome.</title>
        <authorList>
            <consortium name="International rice genome sequencing project (IRGSP)"/>
            <person name="Matsumoto T."/>
            <person name="Wu J."/>
            <person name="Kanamori H."/>
            <person name="Katayose Y."/>
            <person name="Fujisawa M."/>
            <person name="Namiki N."/>
            <person name="Mizuno H."/>
            <person name="Yamamoto K."/>
            <person name="Antonio B.A."/>
            <person name="Baba T."/>
            <person name="Sakata K."/>
            <person name="Nagamura Y."/>
            <person name="Aoki H."/>
            <person name="Arikawa K."/>
            <person name="Arita K."/>
            <person name="Bito T."/>
            <person name="Chiden Y."/>
            <person name="Fujitsuka N."/>
            <person name="Fukunaka R."/>
            <person name="Hamada M."/>
            <person name="Harada C."/>
            <person name="Hayashi A."/>
            <person name="Hijishita S."/>
            <person name="Honda M."/>
            <person name="Hosokawa S."/>
            <person name="Ichikawa Y."/>
            <person name="Idonuma A."/>
            <person name="Iijima M."/>
            <person name="Ikeda M."/>
            <person name="Ikeno M."/>
            <person name="Ito K."/>
            <person name="Ito S."/>
            <person name="Ito T."/>
            <person name="Ito Y."/>
            <person name="Ito Y."/>
            <person name="Iwabuchi A."/>
            <person name="Kamiya K."/>
            <person name="Karasawa W."/>
            <person name="Kurita K."/>
            <person name="Katagiri S."/>
            <person name="Kikuta A."/>
            <person name="Kobayashi H."/>
            <person name="Kobayashi N."/>
            <person name="Machita K."/>
            <person name="Maehara T."/>
            <person name="Masukawa M."/>
            <person name="Mizubayashi T."/>
            <person name="Mukai Y."/>
            <person name="Nagasaki H."/>
            <person name="Nagata Y."/>
            <person name="Naito S."/>
            <person name="Nakashima M."/>
            <person name="Nakama Y."/>
            <person name="Nakamichi Y."/>
            <person name="Nakamura M."/>
            <person name="Meguro A."/>
            <person name="Negishi M."/>
            <person name="Ohta I."/>
            <person name="Ohta T."/>
            <person name="Okamoto M."/>
            <person name="Ono N."/>
            <person name="Saji S."/>
            <person name="Sakaguchi M."/>
            <person name="Sakai K."/>
            <person name="Shibata M."/>
            <person name="Shimokawa T."/>
            <person name="Song J."/>
            <person name="Takazaki Y."/>
            <person name="Terasawa K."/>
            <person name="Tsugane M."/>
            <person name="Tsuji K."/>
            <person name="Ueda S."/>
            <person name="Waki K."/>
            <person name="Yamagata H."/>
            <person name="Yamamoto M."/>
            <person name="Yamamoto S."/>
            <person name="Yamane H."/>
            <person name="Yoshiki S."/>
            <person name="Yoshihara R."/>
            <person name="Yukawa K."/>
            <person name="Zhong H."/>
            <person name="Yano M."/>
            <person name="Yuan Q."/>
            <person name="Ouyang S."/>
            <person name="Liu J."/>
            <person name="Jones K.M."/>
            <person name="Gansberger K."/>
            <person name="Moffat K."/>
            <person name="Hill J."/>
            <person name="Bera J."/>
            <person name="Fadrosh D."/>
            <person name="Jin S."/>
            <person name="Johri S."/>
            <person name="Kim M."/>
            <person name="Overton L."/>
            <person name="Reardon M."/>
            <person name="Tsitrin T."/>
            <person name="Vuong H."/>
            <person name="Weaver B."/>
            <person name="Ciecko A."/>
            <person name="Tallon L."/>
            <person name="Jackson J."/>
            <person name="Pai G."/>
            <person name="Aken S.V."/>
            <person name="Utterback T."/>
            <person name="Reidmuller S."/>
            <person name="Feldblyum T."/>
            <person name="Hsiao J."/>
            <person name="Zismann V."/>
            <person name="Iobst S."/>
            <person name="de Vazeille A.R."/>
            <person name="Buell C.R."/>
            <person name="Ying K."/>
            <person name="Li Y."/>
            <person name="Lu T."/>
            <person name="Huang Y."/>
            <person name="Zhao Q."/>
            <person name="Feng Q."/>
            <person name="Zhang L."/>
            <person name="Zhu J."/>
            <person name="Weng Q."/>
            <person name="Mu J."/>
            <person name="Lu Y."/>
            <person name="Fan D."/>
            <person name="Liu Y."/>
            <person name="Guan J."/>
            <person name="Zhang Y."/>
            <person name="Yu S."/>
            <person name="Liu X."/>
            <person name="Zhang Y."/>
            <person name="Hong G."/>
            <person name="Han B."/>
            <person name="Choisne N."/>
            <person name="Demange N."/>
            <person name="Orjeda G."/>
            <person name="Samain S."/>
            <person name="Cattolico L."/>
            <person name="Pelletier E."/>
            <person name="Couloux A."/>
            <person name="Segurens B."/>
            <person name="Wincker P."/>
            <person name="D'Hont A."/>
            <person name="Scarpelli C."/>
            <person name="Weissenbach J."/>
            <person name="Salanoubat M."/>
            <person name="Quetier F."/>
            <person name="Yu Y."/>
            <person name="Kim H.R."/>
            <person name="Rambo T."/>
            <person name="Currie J."/>
            <person name="Collura K."/>
            <person name="Luo M."/>
            <person name="Yang T."/>
            <person name="Ammiraju J.S.S."/>
            <person name="Engler F."/>
            <person name="Soderlund C."/>
            <person name="Wing R.A."/>
            <person name="Palmer L.E."/>
            <person name="de la Bastide M."/>
            <person name="Spiegel L."/>
            <person name="Nascimento L."/>
            <person name="Zutavern T."/>
            <person name="O'Shaughnessy A."/>
            <person name="Dike S."/>
            <person name="Dedhia N."/>
            <person name="Preston R."/>
            <person name="Balija V."/>
            <person name="McCombie W.R."/>
            <person name="Chow T."/>
            <person name="Chen H."/>
            <person name="Chung M."/>
            <person name="Chen C."/>
            <person name="Shaw J."/>
            <person name="Wu H."/>
            <person name="Hsiao K."/>
            <person name="Chao Y."/>
            <person name="Chu M."/>
            <person name="Cheng C."/>
            <person name="Hour A."/>
            <person name="Lee P."/>
            <person name="Lin S."/>
            <person name="Lin Y."/>
            <person name="Liou J."/>
            <person name="Liu S."/>
            <person name="Hsing Y."/>
            <person name="Raghuvanshi S."/>
            <person name="Mohanty A."/>
            <person name="Bharti A.K."/>
            <person name="Gaur A."/>
            <person name="Gupta V."/>
            <person name="Kumar D."/>
            <person name="Ravi V."/>
            <person name="Vij S."/>
            <person name="Kapur A."/>
            <person name="Khurana P."/>
            <person name="Khurana P."/>
            <person name="Khurana J.P."/>
            <person name="Tyagi A.K."/>
            <person name="Gaikwad K."/>
            <person name="Singh A."/>
            <person name="Dalal V."/>
            <person name="Srivastava S."/>
            <person name="Dixit A."/>
            <person name="Pal A.K."/>
            <person name="Ghazi I.A."/>
            <person name="Yadav M."/>
            <person name="Pandit A."/>
            <person name="Bhargava A."/>
            <person name="Sureshbabu K."/>
            <person name="Batra K."/>
            <person name="Sharma T.R."/>
            <person name="Mohapatra T."/>
            <person name="Singh N.K."/>
            <person name="Messing J."/>
            <person name="Nelson A.B."/>
            <person name="Fuks G."/>
            <person name="Kavchok S."/>
            <person name="Keizer G."/>
            <person name="Linton E."/>
            <person name="Llaca V."/>
            <person name="Song R."/>
            <person name="Tanyolac B."/>
            <person name="Young S."/>
            <person name="Ho-Il K."/>
            <person name="Hahn J.H."/>
            <person name="Sangsakoo G."/>
            <person name="Vanavichit A."/>
            <person name="de Mattos Luiz.A.T."/>
            <person name="Zimmer P.D."/>
            <person name="Malone G."/>
            <person name="Dellagostin O."/>
            <person name="de Oliveira A.C."/>
            <person name="Bevan M."/>
            <person name="Bancroft I."/>
            <person name="Minx P."/>
            <person name="Cordum H."/>
            <person name="Wilson R."/>
            <person name="Cheng Z."/>
            <person name="Jin W."/>
            <person name="Jiang J."/>
            <person name="Leong S.A."/>
            <person name="Iwama H."/>
            <person name="Gojobori T."/>
            <person name="Itoh T."/>
            <person name="Niimura Y."/>
            <person name="Fujii Y."/>
            <person name="Habara T."/>
            <person name="Sakai H."/>
            <person name="Sato Y."/>
            <person name="Wilson G."/>
            <person name="Kumar K."/>
            <person name="McCouch S."/>
            <person name="Juretic N."/>
            <person name="Hoen D."/>
            <person name="Wright S."/>
            <person name="Bruskiewich R."/>
            <person name="Bureau T."/>
            <person name="Miyao A."/>
            <person name="Hirochika H."/>
            <person name="Nishikawa T."/>
            <person name="Kadowaki K."/>
            <person name="Sugiura M."/>
            <person name="Burr B."/>
            <person name="Sasaki T."/>
        </authorList>
    </citation>
    <scope>NUCLEOTIDE SEQUENCE [LARGE SCALE GENOMIC DNA]</scope>
    <source>
        <strain evidence="2">cv. Nipponbare</strain>
    </source>
</reference>
<dbReference type="Gramene" id="Os02t0307050-01">
    <property type="protein sequence ID" value="Os02t0307050-01"/>
    <property type="gene ID" value="Os02g0307050"/>
</dbReference>
<evidence type="ECO:0000313" key="2">
    <source>
        <dbReference type="Proteomes" id="UP000059680"/>
    </source>
</evidence>
<proteinExistence type="predicted"/>
<keyword evidence="2" id="KW-1185">Reference proteome</keyword>
<reference evidence="1 2" key="3">
    <citation type="journal article" date="2013" name="Rice">
        <title>Improvement of the Oryza sativa Nipponbare reference genome using next generation sequence and optical map data.</title>
        <authorList>
            <person name="Kawahara Y."/>
            <person name="de la Bastide M."/>
            <person name="Hamilton J.P."/>
            <person name="Kanamori H."/>
            <person name="McCombie W.R."/>
            <person name="Ouyang S."/>
            <person name="Schwartz D.C."/>
            <person name="Tanaka T."/>
            <person name="Wu J."/>
            <person name="Zhou S."/>
            <person name="Childs K.L."/>
            <person name="Davidson R.M."/>
            <person name="Lin H."/>
            <person name="Quesada-Ocampo L."/>
            <person name="Vaillancourt B."/>
            <person name="Sakai H."/>
            <person name="Lee S.S."/>
            <person name="Kim J."/>
            <person name="Numa H."/>
            <person name="Itoh T."/>
            <person name="Buell C.R."/>
            <person name="Matsumoto T."/>
        </authorList>
    </citation>
    <scope>NUCLEOTIDE SEQUENCE [LARGE SCALE GENOMIC DNA]</scope>
    <source>
        <strain evidence="2">cv. Nipponbare</strain>
    </source>
</reference>
<name>A0A0P0VI18_ORYSJ</name>
<gene>
    <name evidence="1" type="ordered locus">Os02g0307050</name>
    <name evidence="1" type="ORF">OSNPB_020307050</name>
</gene>
<protein>
    <submittedName>
        <fullName evidence="1">Os02g0307050 protein</fullName>
    </submittedName>
</protein>
<dbReference type="PaxDb" id="39947-A0A0P0VI18"/>
<dbReference type="Proteomes" id="UP000059680">
    <property type="component" value="Chromosome 2"/>
</dbReference>
<dbReference type="EMBL" id="AP014958">
    <property type="protein sequence ID" value="BAS78294.1"/>
    <property type="molecule type" value="Genomic_DNA"/>
</dbReference>
<sequence length="77" mass="8709">MYSGKKKKQGPKLIPAGGKFIEKKKHGKQKFYFCNAISARDIQPTKCCLFFLFLNEMFTPPTKTPTFPTSVPYSASN</sequence>
<accession>A0A0P0VI18</accession>
<evidence type="ECO:0000313" key="1">
    <source>
        <dbReference type="EMBL" id="BAS78294.1"/>
    </source>
</evidence>
<reference evidence="1 2" key="2">
    <citation type="journal article" date="2013" name="Plant Cell Physiol.">
        <title>Rice Annotation Project Database (RAP-DB): an integrative and interactive database for rice genomics.</title>
        <authorList>
            <person name="Sakai H."/>
            <person name="Lee S.S."/>
            <person name="Tanaka T."/>
            <person name="Numa H."/>
            <person name="Kim J."/>
            <person name="Kawahara Y."/>
            <person name="Wakimoto H."/>
            <person name="Yang C.C."/>
            <person name="Iwamoto M."/>
            <person name="Abe T."/>
            <person name="Yamada Y."/>
            <person name="Muto A."/>
            <person name="Inokuchi H."/>
            <person name="Ikemura T."/>
            <person name="Matsumoto T."/>
            <person name="Sasaki T."/>
            <person name="Itoh T."/>
        </authorList>
    </citation>
    <scope>NUCLEOTIDE SEQUENCE [LARGE SCALE GENOMIC DNA]</scope>
    <source>
        <strain evidence="2">cv. Nipponbare</strain>
    </source>
</reference>
<dbReference type="InParanoid" id="A0A0P0VI18"/>
<organism evidence="1 2">
    <name type="scientific">Oryza sativa subsp. japonica</name>
    <name type="common">Rice</name>
    <dbReference type="NCBI Taxonomy" id="39947"/>
    <lineage>
        <taxon>Eukaryota</taxon>
        <taxon>Viridiplantae</taxon>
        <taxon>Streptophyta</taxon>
        <taxon>Embryophyta</taxon>
        <taxon>Tracheophyta</taxon>
        <taxon>Spermatophyta</taxon>
        <taxon>Magnoliopsida</taxon>
        <taxon>Liliopsida</taxon>
        <taxon>Poales</taxon>
        <taxon>Poaceae</taxon>
        <taxon>BOP clade</taxon>
        <taxon>Oryzoideae</taxon>
        <taxon>Oryzeae</taxon>
        <taxon>Oryzinae</taxon>
        <taxon>Oryza</taxon>
        <taxon>Oryza sativa</taxon>
    </lineage>
</organism>
<dbReference type="AlphaFoldDB" id="A0A0P0VI18"/>